<gene>
    <name evidence="1" type="ORF">ACFP1H_01100</name>
</gene>
<dbReference type="EMBL" id="JBHSSA010000018">
    <property type="protein sequence ID" value="MFC6253204.1"/>
    <property type="molecule type" value="Genomic_DNA"/>
</dbReference>
<protein>
    <recommendedName>
        <fullName evidence="3">DUF4145 domain-containing protein</fullName>
    </recommendedName>
</protein>
<evidence type="ECO:0000313" key="1">
    <source>
        <dbReference type="EMBL" id="MFC6253204.1"/>
    </source>
</evidence>
<evidence type="ECO:0000313" key="2">
    <source>
        <dbReference type="Proteomes" id="UP001596190"/>
    </source>
</evidence>
<sequence>MAFEMELERIENVHTRKYMKEVISDYSNGNLRSATVMLYVVAMSDIFEKVDSLAKMYDDKAAKGILSNLSKKNIFDATREETVYTETIKRIPNFISTAGQSAMESLKKWRNISAHPSLNTDAPEPLEHPSINTVAGLIHDCINFIFSQPVDPGTRSFSGFLDKVAQVKNTFPSQESLFNYLDINYFSKFQGSTYVYMIEHLFKIVFVSEDENASANRDINVVVLKMLAEKHRDIAVSTIRDSHFFEHVLVSDNAVLKYIEKFLRDFPELYGYSPDFLKETIEQNTSSDPDLRLLNFFVDSNNLSDHIDKLKNMSQNDSDFYNQVNWNRIVDLLSLYFKNSGDIQKMCNIYICAYSHSRNYREADNRFTYLIVPILESMTKNNFLTLFAIDNSQCYIRFAAEHDHKKAFDAYKRRFDNNAELKCFKREYPNFFHFVNQE</sequence>
<name>A0ABW1T5B1_9LACO</name>
<organism evidence="1 2">
    <name type="scientific">Secundilactobacillus hailunensis</name>
    <dbReference type="NCBI Taxonomy" id="2559923"/>
    <lineage>
        <taxon>Bacteria</taxon>
        <taxon>Bacillati</taxon>
        <taxon>Bacillota</taxon>
        <taxon>Bacilli</taxon>
        <taxon>Lactobacillales</taxon>
        <taxon>Lactobacillaceae</taxon>
        <taxon>Secundilactobacillus</taxon>
    </lineage>
</organism>
<evidence type="ECO:0008006" key="3">
    <source>
        <dbReference type="Google" id="ProtNLM"/>
    </source>
</evidence>
<reference evidence="2" key="1">
    <citation type="journal article" date="2019" name="Int. J. Syst. Evol. Microbiol.">
        <title>The Global Catalogue of Microorganisms (GCM) 10K type strain sequencing project: providing services to taxonomists for standard genome sequencing and annotation.</title>
        <authorList>
            <consortium name="The Broad Institute Genomics Platform"/>
            <consortium name="The Broad Institute Genome Sequencing Center for Infectious Disease"/>
            <person name="Wu L."/>
            <person name="Ma J."/>
        </authorList>
    </citation>
    <scope>NUCLEOTIDE SEQUENCE [LARGE SCALE GENOMIC DNA]</scope>
    <source>
        <strain evidence="2">CCM 8950</strain>
    </source>
</reference>
<dbReference type="Proteomes" id="UP001596190">
    <property type="component" value="Unassembled WGS sequence"/>
</dbReference>
<proteinExistence type="predicted"/>
<keyword evidence="2" id="KW-1185">Reference proteome</keyword>
<dbReference type="RefSeq" id="WP_137631726.1">
    <property type="nucleotide sequence ID" value="NZ_BJDO01000053.1"/>
</dbReference>
<accession>A0ABW1T5B1</accession>
<comment type="caution">
    <text evidence="1">The sequence shown here is derived from an EMBL/GenBank/DDBJ whole genome shotgun (WGS) entry which is preliminary data.</text>
</comment>